<feature type="domain" description="AMP-dependent synthetase/ligase" evidence="2">
    <location>
        <begin position="503"/>
        <end position="845"/>
    </location>
</feature>
<dbReference type="CDD" id="cd05930">
    <property type="entry name" value="A_NRPS"/>
    <property type="match status" value="1"/>
</dbReference>
<dbReference type="PROSITE" id="PS00455">
    <property type="entry name" value="AMP_BINDING"/>
    <property type="match status" value="1"/>
</dbReference>
<dbReference type="InterPro" id="IPR023213">
    <property type="entry name" value="CAT-like_dom_sf"/>
</dbReference>
<evidence type="ECO:0000259" key="3">
    <source>
        <dbReference type="Pfam" id="PF00668"/>
    </source>
</evidence>
<keyword evidence="1" id="KW-0175">Coiled coil</keyword>
<dbReference type="InterPro" id="IPR000873">
    <property type="entry name" value="AMP-dep_synth/lig_dom"/>
</dbReference>
<dbReference type="EMBL" id="FQYK01000002">
    <property type="protein sequence ID" value="SHI51946.1"/>
    <property type="molecule type" value="Genomic_DNA"/>
</dbReference>
<dbReference type="CDD" id="cd19531">
    <property type="entry name" value="LCL_NRPS-like"/>
    <property type="match status" value="1"/>
</dbReference>
<dbReference type="Gene3D" id="3.30.559.10">
    <property type="entry name" value="Chloramphenicol acetyltransferase-like domain"/>
    <property type="match status" value="1"/>
</dbReference>
<dbReference type="Gene3D" id="3.40.50.980">
    <property type="match status" value="2"/>
</dbReference>
<dbReference type="NCBIfam" id="TIGR01733">
    <property type="entry name" value="AA-adenyl-dom"/>
    <property type="match status" value="1"/>
</dbReference>
<sequence length="979" mass="111772">MAEKDTNKASLLARWKSKNKDDASTNVINKAPTGINIPLSYGQKRLWLLQQLNPNNAFYNYSEAYTFKGNLNHSSIIESLKQIHQQHDILRTTYHIENNEIYQKVNHTAELDIQQYDFTNLSDDESNSETQKIIESHAKHYFNLTKGPLIKTVLIKISETRHILQITMHHIITDEWSLRILREQLSKLYQAKILNTKIPKNYTNIQYADFAYWQLKQGVKSVHLNYWKQQLSGDIPTLNFPTDFSRPIQTKFKGAISKTEEYSKEFSKNILALSNSLDITPYVLMLSAFYVFLHRCSGQTDVLIGSPISNRDHKSLEDVLGFFIDTIVLRTQIDPTASFKDLVSEVRQNTLDAFSNKNIPFDVLVKELKVSRALATNPFFQVMFVYNEKVEIPAFSEDLKLNHKLLDPKVSKFDLTLFVSHENDKLSTTFEYSTELFEASTIQRFQNYFKLLLESIVTNPYETIGKLQMLTPFEKQLFLNQKSETQHHFGDYNCIHEVIENISKTNPNAVAVSYKDNSLTYKELNDKANTLATYILPHIKRPNEIVGLCLDRSVDMIVGMLAILKAGCAYLPIDLEYPKERIHFMLNDAEVGTIITQQNAVNLSNSSNVRMINIDNLDLSLNLKTSDLPVSKASNDAYIIYTSGSTGRPKGVPITHQNIMHSTSGRLDFYDKNPSAFLLMSSMSFDSSKAGIFWTLCTGGNLVITEKRIEQDIEKIGQIILEKAVSHTLMLPSLYKMLLEYIDTNKLQSLNTVMVAGEACYSSLCDAHFTKLPNVKLYNEYGPTEASVWCIAHEIVEKDINRMSIPIGKPVANAKIYLMDDYLNLVPFGSIGEIYIGGPGLTNGYINRPELNKTSFVVNPYNTSEKLYKTGDLGKYNNDKTIAFLGRADQQIKIRGYRVELNEIEKAIKSYNETIEEAFVLIKDDTSNFDLKEANEFEREDNLMQLLEQMDEIEIETIVSSIKTLDSNQKKYLLSQLEA</sequence>
<dbReference type="Gene3D" id="2.30.38.10">
    <property type="entry name" value="Luciferase, Domain 3"/>
    <property type="match status" value="1"/>
</dbReference>
<dbReference type="PANTHER" id="PTHR45527">
    <property type="entry name" value="NONRIBOSOMAL PEPTIDE SYNTHETASE"/>
    <property type="match status" value="1"/>
</dbReference>
<dbReference type="InterPro" id="IPR010071">
    <property type="entry name" value="AA_adenyl_dom"/>
</dbReference>
<dbReference type="Pfam" id="PF00668">
    <property type="entry name" value="Condensation"/>
    <property type="match status" value="1"/>
</dbReference>
<dbReference type="PANTHER" id="PTHR45527:SF1">
    <property type="entry name" value="FATTY ACID SYNTHASE"/>
    <property type="match status" value="1"/>
</dbReference>
<accession>A0A1M6BT80</accession>
<dbReference type="GO" id="GO:0044550">
    <property type="term" value="P:secondary metabolite biosynthetic process"/>
    <property type="evidence" value="ECO:0007669"/>
    <property type="project" value="TreeGrafter"/>
</dbReference>
<dbReference type="Proteomes" id="UP000184396">
    <property type="component" value="Unassembled WGS sequence"/>
</dbReference>
<dbReference type="RefSeq" id="WP_019387513.1">
    <property type="nucleotide sequence ID" value="NZ_ALIH01000006.1"/>
</dbReference>
<evidence type="ECO:0000313" key="5">
    <source>
        <dbReference type="Proteomes" id="UP000184396"/>
    </source>
</evidence>
<dbReference type="InterPro" id="IPR001242">
    <property type="entry name" value="Condensation_dom"/>
</dbReference>
<feature type="coiled-coil region" evidence="1">
    <location>
        <begin position="894"/>
        <end position="921"/>
    </location>
</feature>
<dbReference type="GO" id="GO:0031177">
    <property type="term" value="F:phosphopantetheine binding"/>
    <property type="evidence" value="ECO:0007669"/>
    <property type="project" value="TreeGrafter"/>
</dbReference>
<proteinExistence type="predicted"/>
<dbReference type="GO" id="GO:0043041">
    <property type="term" value="P:amino acid activation for nonribosomal peptide biosynthetic process"/>
    <property type="evidence" value="ECO:0007669"/>
    <property type="project" value="TreeGrafter"/>
</dbReference>
<dbReference type="SUPFAM" id="SSF52777">
    <property type="entry name" value="CoA-dependent acyltransferases"/>
    <property type="match status" value="2"/>
</dbReference>
<dbReference type="SUPFAM" id="SSF56801">
    <property type="entry name" value="Acetyl-CoA synthetase-like"/>
    <property type="match status" value="1"/>
</dbReference>
<reference evidence="4 5" key="1">
    <citation type="submission" date="2016-11" db="EMBL/GenBank/DDBJ databases">
        <authorList>
            <person name="Jaros S."/>
            <person name="Januszkiewicz K."/>
            <person name="Wedrychowicz H."/>
        </authorList>
    </citation>
    <scope>NUCLEOTIDE SEQUENCE [LARGE SCALE GENOMIC DNA]</scope>
    <source>
        <strain evidence="4 5">CGMCC 1.12213</strain>
    </source>
</reference>
<dbReference type="STRING" id="1178825.SAMN05216261_0894"/>
<dbReference type="OrthoDB" id="9778690at2"/>
<dbReference type="InterPro" id="IPR045851">
    <property type="entry name" value="AMP-bd_C_sf"/>
</dbReference>
<feature type="domain" description="Condensation" evidence="3">
    <location>
        <begin position="37"/>
        <end position="477"/>
    </location>
</feature>
<dbReference type="AlphaFoldDB" id="A0A1M6BT80"/>
<keyword evidence="5" id="KW-1185">Reference proteome</keyword>
<evidence type="ECO:0000256" key="1">
    <source>
        <dbReference type="SAM" id="Coils"/>
    </source>
</evidence>
<gene>
    <name evidence="4" type="ORF">SAMN05216261_0894</name>
</gene>
<name>A0A1M6BT80_9FLAO</name>
<dbReference type="GO" id="GO:0003824">
    <property type="term" value="F:catalytic activity"/>
    <property type="evidence" value="ECO:0007669"/>
    <property type="project" value="InterPro"/>
</dbReference>
<evidence type="ECO:0000313" key="4">
    <source>
        <dbReference type="EMBL" id="SHI51946.1"/>
    </source>
</evidence>
<dbReference type="eggNOG" id="COG1020">
    <property type="taxonomic scope" value="Bacteria"/>
</dbReference>
<dbReference type="InterPro" id="IPR020845">
    <property type="entry name" value="AMP-binding_CS"/>
</dbReference>
<dbReference type="Pfam" id="PF00501">
    <property type="entry name" value="AMP-binding"/>
    <property type="match status" value="1"/>
</dbReference>
<evidence type="ECO:0000259" key="2">
    <source>
        <dbReference type="Pfam" id="PF00501"/>
    </source>
</evidence>
<dbReference type="GO" id="GO:0005829">
    <property type="term" value="C:cytosol"/>
    <property type="evidence" value="ECO:0007669"/>
    <property type="project" value="TreeGrafter"/>
</dbReference>
<dbReference type="FunFam" id="3.40.50.980:FF:000001">
    <property type="entry name" value="Non-ribosomal peptide synthetase"/>
    <property type="match status" value="1"/>
</dbReference>
<dbReference type="Gene3D" id="3.30.559.30">
    <property type="entry name" value="Nonribosomal peptide synthetase, condensation domain"/>
    <property type="match status" value="1"/>
</dbReference>
<organism evidence="4 5">
    <name type="scientific">Algibacter luteus</name>
    <dbReference type="NCBI Taxonomy" id="1178825"/>
    <lineage>
        <taxon>Bacteria</taxon>
        <taxon>Pseudomonadati</taxon>
        <taxon>Bacteroidota</taxon>
        <taxon>Flavobacteriia</taxon>
        <taxon>Flavobacteriales</taxon>
        <taxon>Flavobacteriaceae</taxon>
        <taxon>Algibacter</taxon>
    </lineage>
</organism>
<dbReference type="FunFam" id="3.40.50.12780:FF:000012">
    <property type="entry name" value="Non-ribosomal peptide synthetase"/>
    <property type="match status" value="1"/>
</dbReference>
<protein>
    <submittedName>
        <fullName evidence="4">Amino acid adenylation domain-containing protein</fullName>
    </submittedName>
</protein>
<dbReference type="Gene3D" id="3.30.300.30">
    <property type="match status" value="1"/>
</dbReference>